<dbReference type="AlphaFoldDB" id="I8TS24"/>
<dbReference type="InterPro" id="IPR013154">
    <property type="entry name" value="ADH-like_N"/>
</dbReference>
<dbReference type="InterPro" id="IPR002328">
    <property type="entry name" value="ADH_Zn_CS"/>
</dbReference>
<comment type="similarity">
    <text evidence="2 6">Belongs to the zinc-containing alcohol dehydrogenase family.</text>
</comment>
<evidence type="ECO:0000256" key="5">
    <source>
        <dbReference type="ARBA" id="ARBA00023002"/>
    </source>
</evidence>
<gene>
    <name evidence="8" type="ORF">JBW_00677</name>
</gene>
<dbReference type="InterPro" id="IPR013149">
    <property type="entry name" value="ADH-like_C"/>
</dbReference>
<dbReference type="Gene3D" id="3.40.50.720">
    <property type="entry name" value="NAD(P)-binding Rossmann-like Domain"/>
    <property type="match status" value="1"/>
</dbReference>
<dbReference type="Gene3D" id="3.90.180.10">
    <property type="entry name" value="Medium-chain alcohol dehydrogenases, catalytic domain"/>
    <property type="match status" value="1"/>
</dbReference>
<evidence type="ECO:0000259" key="7">
    <source>
        <dbReference type="SMART" id="SM00829"/>
    </source>
</evidence>
<keyword evidence="5" id="KW-0560">Oxidoreductase</keyword>
<dbReference type="SMR" id="I8TS24"/>
<dbReference type="EMBL" id="CP010978">
    <property type="protein sequence ID" value="AJQ26029.1"/>
    <property type="molecule type" value="Genomic_DNA"/>
</dbReference>
<dbReference type="GO" id="GO:0008270">
    <property type="term" value="F:zinc ion binding"/>
    <property type="evidence" value="ECO:0007669"/>
    <property type="project" value="InterPro"/>
</dbReference>
<dbReference type="SUPFAM" id="SSF51735">
    <property type="entry name" value="NAD(P)-binding Rossmann-fold domains"/>
    <property type="match status" value="1"/>
</dbReference>
<evidence type="ECO:0000256" key="1">
    <source>
        <dbReference type="ARBA" id="ARBA00001947"/>
    </source>
</evidence>
<evidence type="ECO:0000256" key="6">
    <source>
        <dbReference type="RuleBase" id="RU361277"/>
    </source>
</evidence>
<dbReference type="SUPFAM" id="SSF50129">
    <property type="entry name" value="GroES-like"/>
    <property type="match status" value="1"/>
</dbReference>
<evidence type="ECO:0000313" key="8">
    <source>
        <dbReference type="EMBL" id="AJQ26029.1"/>
    </source>
</evidence>
<dbReference type="KEGG" id="pft:JBW_00677"/>
<dbReference type="GO" id="GO:0016491">
    <property type="term" value="F:oxidoreductase activity"/>
    <property type="evidence" value="ECO:0007669"/>
    <property type="project" value="UniProtKB-KW"/>
</dbReference>
<dbReference type="Pfam" id="PF00107">
    <property type="entry name" value="ADH_zinc_N"/>
    <property type="match status" value="1"/>
</dbReference>
<dbReference type="SMART" id="SM00829">
    <property type="entry name" value="PKS_ER"/>
    <property type="match status" value="1"/>
</dbReference>
<protein>
    <submittedName>
        <fullName evidence="8">Alcohol dehydrogenase zinc-binding domain protein</fullName>
    </submittedName>
</protein>
<dbReference type="STRING" id="1192197.JBW_00677"/>
<feature type="domain" description="Enoyl reductase (ER)" evidence="7">
    <location>
        <begin position="8"/>
        <end position="351"/>
    </location>
</feature>
<dbReference type="InterPro" id="IPR036291">
    <property type="entry name" value="NAD(P)-bd_dom_sf"/>
</dbReference>
<evidence type="ECO:0000256" key="2">
    <source>
        <dbReference type="ARBA" id="ARBA00008072"/>
    </source>
</evidence>
<dbReference type="Proteomes" id="UP000005361">
    <property type="component" value="Chromosome"/>
</dbReference>
<comment type="cofactor">
    <cofactor evidence="1 6">
        <name>Zn(2+)</name>
        <dbReference type="ChEBI" id="CHEBI:29105"/>
    </cofactor>
</comment>
<organism evidence="8 9">
    <name type="scientific">Pelosinus fermentans JBW45</name>
    <dbReference type="NCBI Taxonomy" id="1192197"/>
    <lineage>
        <taxon>Bacteria</taxon>
        <taxon>Bacillati</taxon>
        <taxon>Bacillota</taxon>
        <taxon>Negativicutes</taxon>
        <taxon>Selenomonadales</taxon>
        <taxon>Sporomusaceae</taxon>
        <taxon>Pelosinus</taxon>
    </lineage>
</organism>
<dbReference type="InterPro" id="IPR020843">
    <property type="entry name" value="ER"/>
</dbReference>
<evidence type="ECO:0000256" key="4">
    <source>
        <dbReference type="ARBA" id="ARBA00022833"/>
    </source>
</evidence>
<proteinExistence type="inferred from homology"/>
<reference evidence="9" key="2">
    <citation type="submission" date="2015-02" db="EMBL/GenBank/DDBJ databases">
        <title>Complete Genome Sequence of Pelosinus fermentans JBW45.</title>
        <authorList>
            <person name="De Leon K.B."/>
            <person name="Utturkar S.M."/>
            <person name="Camilleri L.B."/>
            <person name="Arkin A.P."/>
            <person name="Fields M.W."/>
            <person name="Brown S.D."/>
            <person name="Wall J.D."/>
        </authorList>
    </citation>
    <scope>NUCLEOTIDE SEQUENCE [LARGE SCALE GENOMIC DNA]</scope>
    <source>
        <strain evidence="9">JBW45</strain>
    </source>
</reference>
<dbReference type="HOGENOM" id="CLU_026673_11_3_9"/>
<evidence type="ECO:0000313" key="9">
    <source>
        <dbReference type="Proteomes" id="UP000005361"/>
    </source>
</evidence>
<keyword evidence="3 6" id="KW-0479">Metal-binding</keyword>
<dbReference type="CDD" id="cd08285">
    <property type="entry name" value="NADP_ADH"/>
    <property type="match status" value="1"/>
</dbReference>
<reference evidence="8 9" key="1">
    <citation type="journal article" date="2015" name="Genome Announc.">
        <title>Complete Genome Sequence of Pelosinus fermentans JBW45, a Member of a Remarkably Competitive Group of Negativicutes in the Firmicutes Phylum.</title>
        <authorList>
            <person name="De Leon K.B."/>
            <person name="Utturkar S.M."/>
            <person name="Camilleri L.B."/>
            <person name="Elias D.A."/>
            <person name="Arkin A.P."/>
            <person name="Fields M.W."/>
            <person name="Brown S.D."/>
            <person name="Wall J.D."/>
        </authorList>
    </citation>
    <scope>NUCLEOTIDE SEQUENCE [LARGE SCALE GENOMIC DNA]</scope>
    <source>
        <strain evidence="8 9">JBW45</strain>
    </source>
</reference>
<dbReference type="PANTHER" id="PTHR42813:SF4">
    <property type="entry name" value="NADP-DEPENDENT ISOPROPANOL DEHYDROGENASE"/>
    <property type="match status" value="1"/>
</dbReference>
<sequence length="353" mass="38037">MMKGFAMLSINKVGWIEKEKPLIGPYDAMVRPLAISPCSSDIHTVFEGAIGDRHDMILGHEAVGEIVEIGDKVNDFKPGDRVIVPAITPDWRSLEAQAGFHQHSNGMLAGWKFSNFKDGVFGEFFHVNDADMNLAIMPKEIPLPSAVMITDMMTTGFHGVELADIQFGSSVAVIGIGPVGLMGVAGAKLRGAGRIIGVGSRSVCVEAAQFYGATDIVNYKNGDIVEQIMELTQNKGVDRVILAGGGIEILGQAISIVKPGGVVANVNYHGSGESLPVPRLAWGCGMAHKTIKGGLCPGGRYRMEMLVNLVQHNRVDLSRLITHVFTGFNHIEEALFLMKDKPKDLIKPVVLIE</sequence>
<dbReference type="PROSITE" id="PS00059">
    <property type="entry name" value="ADH_ZINC"/>
    <property type="match status" value="1"/>
</dbReference>
<name>I8TS24_9FIRM</name>
<dbReference type="InterPro" id="IPR011032">
    <property type="entry name" value="GroES-like_sf"/>
</dbReference>
<dbReference type="PANTHER" id="PTHR42813">
    <property type="entry name" value="ZINC-TYPE ALCOHOL DEHYDROGENASE-LIKE"/>
    <property type="match status" value="1"/>
</dbReference>
<evidence type="ECO:0000256" key="3">
    <source>
        <dbReference type="ARBA" id="ARBA00022723"/>
    </source>
</evidence>
<accession>I8TS24</accession>
<keyword evidence="4 6" id="KW-0862">Zinc</keyword>
<dbReference type="Pfam" id="PF08240">
    <property type="entry name" value="ADH_N"/>
    <property type="match status" value="1"/>
</dbReference>